<accession>A0A1N7PDY3</accession>
<dbReference type="PROSITE" id="PS51257">
    <property type="entry name" value="PROKAR_LIPOPROTEIN"/>
    <property type="match status" value="1"/>
</dbReference>
<reference evidence="2" key="1">
    <citation type="submission" date="2017-01" db="EMBL/GenBank/DDBJ databases">
        <authorList>
            <person name="Varghese N."/>
            <person name="Submissions S."/>
        </authorList>
    </citation>
    <scope>NUCLEOTIDE SEQUENCE [LARGE SCALE GENOMIC DNA]</scope>
    <source>
        <strain evidence="2">DSM 21054</strain>
    </source>
</reference>
<dbReference type="OrthoDB" id="4399984at2"/>
<protein>
    <recommendedName>
        <fullName evidence="3">DUF4272 domain-containing protein</fullName>
    </recommendedName>
</protein>
<dbReference type="STRING" id="477680.SAMN05421788_103404"/>
<evidence type="ECO:0000313" key="1">
    <source>
        <dbReference type="EMBL" id="SIT08774.1"/>
    </source>
</evidence>
<organism evidence="1 2">
    <name type="scientific">Filimonas lacunae</name>
    <dbReference type="NCBI Taxonomy" id="477680"/>
    <lineage>
        <taxon>Bacteria</taxon>
        <taxon>Pseudomonadati</taxon>
        <taxon>Bacteroidota</taxon>
        <taxon>Chitinophagia</taxon>
        <taxon>Chitinophagales</taxon>
        <taxon>Chitinophagaceae</taxon>
        <taxon>Filimonas</taxon>
    </lineage>
</organism>
<dbReference type="RefSeq" id="WP_084206226.1">
    <property type="nucleotide sequence ID" value="NZ_AP017422.1"/>
</dbReference>
<gene>
    <name evidence="1" type="ORF">SAMN05421788_103404</name>
</gene>
<dbReference type="InterPro" id="IPR025368">
    <property type="entry name" value="DUF4272"/>
</dbReference>
<dbReference type="Pfam" id="PF14094">
    <property type="entry name" value="DUF4272"/>
    <property type="match status" value="1"/>
</dbReference>
<evidence type="ECO:0000313" key="2">
    <source>
        <dbReference type="Proteomes" id="UP000186917"/>
    </source>
</evidence>
<evidence type="ECO:0008006" key="3">
    <source>
        <dbReference type="Google" id="ProtNLM"/>
    </source>
</evidence>
<name>A0A1N7PDY3_9BACT</name>
<dbReference type="Proteomes" id="UP000186917">
    <property type="component" value="Unassembled WGS sequence"/>
</dbReference>
<keyword evidence="2" id="KW-1185">Reference proteome</keyword>
<proteinExistence type="predicted"/>
<dbReference type="EMBL" id="FTOR01000003">
    <property type="protein sequence ID" value="SIT08774.1"/>
    <property type="molecule type" value="Genomic_DNA"/>
</dbReference>
<sequence>MKQTITVITVVLLITLAGCKPNKQKENTSKNMEMPKITKPVENIEATPEQRERRNKSEDICKAHDVPVYVNPNSLFVETDEKVTIRSKDEVVDRALALLYIGLKSEGLEQKYLDQIEKEYGIKQKLSEKEKDYAFAPNATEQQKTDANWRYESLHVMLWALGFIDQLVYPDQMCDVASDVKIIHGLSEKQFRDKARLRSKSEILDQADLILRLDWACVSAKVANKPAPGHLDKSVVYERHYSLNWLINYLNQYWDDVSADT</sequence>
<dbReference type="AlphaFoldDB" id="A0A1N7PDY3"/>